<dbReference type="Pfam" id="PF00440">
    <property type="entry name" value="TetR_N"/>
    <property type="match status" value="1"/>
</dbReference>
<dbReference type="InterPro" id="IPR001647">
    <property type="entry name" value="HTH_TetR"/>
</dbReference>
<evidence type="ECO:0000259" key="3">
    <source>
        <dbReference type="PROSITE" id="PS50977"/>
    </source>
</evidence>
<gene>
    <name evidence="4" type="ORF">HNR71_005309</name>
    <name evidence="5" type="ORF">HPO96_09590</name>
</gene>
<dbReference type="SUPFAM" id="SSF48498">
    <property type="entry name" value="Tetracyclin repressor-like, C-terminal domain"/>
    <property type="match status" value="1"/>
</dbReference>
<reference evidence="5 6" key="1">
    <citation type="submission" date="2020-05" db="EMBL/GenBank/DDBJ databases">
        <title>Genome sequence of Kribbella sandramycini ATCC 39419.</title>
        <authorList>
            <person name="Maclea K.S."/>
            <person name="Fair J.L."/>
        </authorList>
    </citation>
    <scope>NUCLEOTIDE SEQUENCE [LARGE SCALE GENOMIC DNA]</scope>
    <source>
        <strain evidence="5 6">ATCC 39419</strain>
    </source>
</reference>
<dbReference type="Proteomes" id="UP000534306">
    <property type="component" value="Unassembled WGS sequence"/>
</dbReference>
<dbReference type="PROSITE" id="PS50977">
    <property type="entry name" value="HTH_TETR_2"/>
    <property type="match status" value="1"/>
</dbReference>
<evidence type="ECO:0000313" key="6">
    <source>
        <dbReference type="Proteomes" id="UP000534306"/>
    </source>
</evidence>
<evidence type="ECO:0000313" key="5">
    <source>
        <dbReference type="EMBL" id="NOL40496.1"/>
    </source>
</evidence>
<evidence type="ECO:0000256" key="1">
    <source>
        <dbReference type="ARBA" id="ARBA00023125"/>
    </source>
</evidence>
<dbReference type="EMBL" id="JACHKF010000001">
    <property type="protein sequence ID" value="MBB6569672.1"/>
    <property type="molecule type" value="Genomic_DNA"/>
</dbReference>
<evidence type="ECO:0000256" key="2">
    <source>
        <dbReference type="PROSITE-ProRule" id="PRU00335"/>
    </source>
</evidence>
<evidence type="ECO:0000313" key="4">
    <source>
        <dbReference type="EMBL" id="MBB6569672.1"/>
    </source>
</evidence>
<dbReference type="Proteomes" id="UP000553957">
    <property type="component" value="Unassembled WGS sequence"/>
</dbReference>
<dbReference type="GO" id="GO:0003677">
    <property type="term" value="F:DNA binding"/>
    <property type="evidence" value="ECO:0007669"/>
    <property type="project" value="UniProtKB-UniRule"/>
</dbReference>
<dbReference type="AlphaFoldDB" id="A0A7Y4KZ43"/>
<keyword evidence="1 2" id="KW-0238">DNA-binding</keyword>
<sequence>MSGGKSRNRSADGLPPITARKIAARATALTAERGIDGWSLRELAADLDVYTAVIYHHIGSREDVLQAVCERVVAQMPCPPAELSWREWFTEFLIEGRTVLRKYPGVARRMSLSGPTVPSALRIIDRGITVLDRDGFGPDAVDIYIFLVGTAFLHVQLEDDRAANPEERQAARKVFIAHRNRLQEPGLAAVGAQLSTHHQLEAADAAAYARTVQLCLDGAQSQLS</sequence>
<dbReference type="InterPro" id="IPR009057">
    <property type="entry name" value="Homeodomain-like_sf"/>
</dbReference>
<protein>
    <submittedName>
        <fullName evidence="4 5">AcrR family transcriptional regulator</fullName>
    </submittedName>
</protein>
<feature type="DNA-binding region" description="H-T-H motif" evidence="2">
    <location>
        <begin position="39"/>
        <end position="58"/>
    </location>
</feature>
<keyword evidence="6" id="KW-1185">Reference proteome</keyword>
<dbReference type="Gene3D" id="1.10.357.10">
    <property type="entry name" value="Tetracycline Repressor, domain 2"/>
    <property type="match status" value="1"/>
</dbReference>
<evidence type="ECO:0000313" key="7">
    <source>
        <dbReference type="Proteomes" id="UP000553957"/>
    </source>
</evidence>
<dbReference type="SUPFAM" id="SSF46689">
    <property type="entry name" value="Homeodomain-like"/>
    <property type="match status" value="1"/>
</dbReference>
<dbReference type="EMBL" id="JABJRC010000002">
    <property type="protein sequence ID" value="NOL40496.1"/>
    <property type="molecule type" value="Genomic_DNA"/>
</dbReference>
<accession>A0A7Y4KZ43</accession>
<reference evidence="4 7" key="2">
    <citation type="submission" date="2020-08" db="EMBL/GenBank/DDBJ databases">
        <title>Sequencing the genomes of 1000 actinobacteria strains.</title>
        <authorList>
            <person name="Klenk H.-P."/>
        </authorList>
    </citation>
    <scope>NUCLEOTIDE SEQUENCE [LARGE SCALE GENOMIC DNA]</scope>
    <source>
        <strain evidence="4 7">DSM 15626</strain>
    </source>
</reference>
<name>A0A7Y4KZ43_9ACTN</name>
<dbReference type="InterPro" id="IPR036271">
    <property type="entry name" value="Tet_transcr_reg_TetR-rel_C_sf"/>
</dbReference>
<comment type="caution">
    <text evidence="5">The sequence shown here is derived from an EMBL/GenBank/DDBJ whole genome shotgun (WGS) entry which is preliminary data.</text>
</comment>
<feature type="domain" description="HTH tetR-type" evidence="3">
    <location>
        <begin position="16"/>
        <end position="76"/>
    </location>
</feature>
<organism evidence="5 6">
    <name type="scientific">Kribbella sandramycini</name>
    <dbReference type="NCBI Taxonomy" id="60450"/>
    <lineage>
        <taxon>Bacteria</taxon>
        <taxon>Bacillati</taxon>
        <taxon>Actinomycetota</taxon>
        <taxon>Actinomycetes</taxon>
        <taxon>Propionibacteriales</taxon>
        <taxon>Kribbellaceae</taxon>
        <taxon>Kribbella</taxon>
    </lineage>
</organism>
<dbReference type="RefSeq" id="WP_171672995.1">
    <property type="nucleotide sequence ID" value="NZ_BAAAGT010000002.1"/>
</dbReference>
<proteinExistence type="predicted"/>